<gene>
    <name evidence="1" type="ORF">XELAEV_18043952mg</name>
</gene>
<sequence length="94" mass="10774">MGDVAVYCAYTQQSKHREYLGRWKMMCTLLQSTLGSFLKKINHQSRVWAKLLESLGFDPRDCMFCSPASSPSNPDSLRPLYQSSIVLRMSRLLP</sequence>
<name>A0A974BXW1_XENLA</name>
<protein>
    <submittedName>
        <fullName evidence="1">Uncharacterized protein</fullName>
    </submittedName>
</protein>
<evidence type="ECO:0000313" key="1">
    <source>
        <dbReference type="EMBL" id="OCT62861.1"/>
    </source>
</evidence>
<dbReference type="EMBL" id="CM004482">
    <property type="protein sequence ID" value="OCT62861.1"/>
    <property type="molecule type" value="Genomic_DNA"/>
</dbReference>
<evidence type="ECO:0000313" key="2">
    <source>
        <dbReference type="Proteomes" id="UP000694892"/>
    </source>
</evidence>
<proteinExistence type="predicted"/>
<accession>A0A974BXW1</accession>
<organism evidence="1 2">
    <name type="scientific">Xenopus laevis</name>
    <name type="common">African clawed frog</name>
    <dbReference type="NCBI Taxonomy" id="8355"/>
    <lineage>
        <taxon>Eukaryota</taxon>
        <taxon>Metazoa</taxon>
        <taxon>Chordata</taxon>
        <taxon>Craniata</taxon>
        <taxon>Vertebrata</taxon>
        <taxon>Euteleostomi</taxon>
        <taxon>Amphibia</taxon>
        <taxon>Batrachia</taxon>
        <taxon>Anura</taxon>
        <taxon>Pipoidea</taxon>
        <taxon>Pipidae</taxon>
        <taxon>Xenopodinae</taxon>
        <taxon>Xenopus</taxon>
        <taxon>Xenopus</taxon>
    </lineage>
</organism>
<dbReference type="AlphaFoldDB" id="A0A974BXW1"/>
<dbReference type="Proteomes" id="UP000694892">
    <property type="component" value="Chromosome 9_10L"/>
</dbReference>
<reference evidence="2" key="1">
    <citation type="journal article" date="2016" name="Nature">
        <title>Genome evolution in the allotetraploid frog Xenopus laevis.</title>
        <authorList>
            <person name="Session A.M."/>
            <person name="Uno Y."/>
            <person name="Kwon T."/>
            <person name="Chapman J.A."/>
            <person name="Toyoda A."/>
            <person name="Takahashi S."/>
            <person name="Fukui A."/>
            <person name="Hikosaka A."/>
            <person name="Suzuki A."/>
            <person name="Kondo M."/>
            <person name="van Heeringen S.J."/>
            <person name="Quigley I."/>
            <person name="Heinz S."/>
            <person name="Ogino H."/>
            <person name="Ochi H."/>
            <person name="Hellsten U."/>
            <person name="Lyons J.B."/>
            <person name="Simakov O."/>
            <person name="Putnam N."/>
            <person name="Stites J."/>
            <person name="Kuroki Y."/>
            <person name="Tanaka T."/>
            <person name="Michiue T."/>
            <person name="Watanabe M."/>
            <person name="Bogdanovic O."/>
            <person name="Lister R."/>
            <person name="Georgiou G."/>
            <person name="Paranjpe S.S."/>
            <person name="van Kruijsbergen I."/>
            <person name="Shu S."/>
            <person name="Carlson J."/>
            <person name="Kinoshita T."/>
            <person name="Ohta Y."/>
            <person name="Mawaribuchi S."/>
            <person name="Jenkins J."/>
            <person name="Grimwood J."/>
            <person name="Schmutz J."/>
            <person name="Mitros T."/>
            <person name="Mozaffari S.V."/>
            <person name="Suzuki Y."/>
            <person name="Haramoto Y."/>
            <person name="Yamamoto T.S."/>
            <person name="Takagi C."/>
            <person name="Heald R."/>
            <person name="Miller K."/>
            <person name="Haudenschild C."/>
            <person name="Kitzman J."/>
            <person name="Nakayama T."/>
            <person name="Izutsu Y."/>
            <person name="Robert J."/>
            <person name="Fortriede J."/>
            <person name="Burns K."/>
            <person name="Lotay V."/>
            <person name="Karimi K."/>
            <person name="Yasuoka Y."/>
            <person name="Dichmann D.S."/>
            <person name="Flajnik M.F."/>
            <person name="Houston D.W."/>
            <person name="Shendure J."/>
            <person name="DuPasquier L."/>
            <person name="Vize P.D."/>
            <person name="Zorn A.M."/>
            <person name="Ito M."/>
            <person name="Marcotte E.M."/>
            <person name="Wallingford J.B."/>
            <person name="Ito Y."/>
            <person name="Asashima M."/>
            <person name="Ueno N."/>
            <person name="Matsuda Y."/>
            <person name="Veenstra G.J."/>
            <person name="Fujiyama A."/>
            <person name="Harland R.M."/>
            <person name="Taira M."/>
            <person name="Rokhsar D.S."/>
        </authorList>
    </citation>
    <scope>NUCLEOTIDE SEQUENCE [LARGE SCALE GENOMIC DNA]</scope>
    <source>
        <strain evidence="2">J</strain>
    </source>
</reference>